<organism evidence="1 2">
    <name type="scientific">Methanolobus profundi</name>
    <dbReference type="NCBI Taxonomy" id="487685"/>
    <lineage>
        <taxon>Archaea</taxon>
        <taxon>Methanobacteriati</taxon>
        <taxon>Methanobacteriota</taxon>
        <taxon>Stenosarchaea group</taxon>
        <taxon>Methanomicrobia</taxon>
        <taxon>Methanosarcinales</taxon>
        <taxon>Methanosarcinaceae</taxon>
        <taxon>Methanolobus</taxon>
    </lineage>
</organism>
<evidence type="ECO:0000313" key="1">
    <source>
        <dbReference type="EMBL" id="SFM76205.1"/>
    </source>
</evidence>
<reference evidence="2" key="1">
    <citation type="submission" date="2016-10" db="EMBL/GenBank/DDBJ databases">
        <authorList>
            <person name="Varghese N."/>
            <person name="Submissions S."/>
        </authorList>
    </citation>
    <scope>NUCLEOTIDE SEQUENCE [LARGE SCALE GENOMIC DNA]</scope>
    <source>
        <strain evidence="2">Mob M</strain>
    </source>
</reference>
<proteinExistence type="predicted"/>
<gene>
    <name evidence="1" type="ORF">SAMN04488696_2271</name>
</gene>
<dbReference type="EMBL" id="FOUJ01000005">
    <property type="protein sequence ID" value="SFM76205.1"/>
    <property type="molecule type" value="Genomic_DNA"/>
</dbReference>
<evidence type="ECO:0000313" key="2">
    <source>
        <dbReference type="Proteomes" id="UP000198535"/>
    </source>
</evidence>
<evidence type="ECO:0008006" key="3">
    <source>
        <dbReference type="Google" id="ProtNLM"/>
    </source>
</evidence>
<dbReference type="AlphaFoldDB" id="A0A1I4THS0"/>
<sequence>MKYTFQDSTELPIQRDFIKDIQEFIKLSKEVHPLEKASRLLNEEKKKGTISFENEVKALDGFETGITKAIQELNKNIEGIDITGVIDESVASISSICSKRKTELGKKLEDNVKTADFELDQLSTKIMSLLNSFFEGTIYNSTDTYILEQEDGSIRGKQISFAENMEYWFDLDLNSTSLKVEHFYKKFHVPIWVSGGLLHRENKVKNMDLSDHRIISMEYDGDEHLEALLKDDDSEHVFRIVADENTFMIFHNDHDITVDEELVQSLEEEEVLLLIKKMKQYFLVAVQSRVLSKVLIDGKDAISENRVFDCLKIIASKYGDLINECLDKGYNKEEITIKIERPDETRTEKYIAKAEIFSQLSDIGSEGLELADIMNVVEK</sequence>
<dbReference type="RefSeq" id="WP_091937011.1">
    <property type="nucleotide sequence ID" value="NZ_FOUJ01000005.1"/>
</dbReference>
<dbReference type="OrthoDB" id="124194at2157"/>
<protein>
    <recommendedName>
        <fullName evidence="3">Chromosome segregation ATPase</fullName>
    </recommendedName>
</protein>
<keyword evidence="2" id="KW-1185">Reference proteome</keyword>
<dbReference type="Proteomes" id="UP000198535">
    <property type="component" value="Unassembled WGS sequence"/>
</dbReference>
<accession>A0A1I4THS0</accession>
<name>A0A1I4THS0_9EURY</name>